<reference evidence="1" key="1">
    <citation type="submission" date="2022-04" db="EMBL/GenBank/DDBJ databases">
        <title>Genome of the entomopathogenic fungus Entomophthora muscae.</title>
        <authorList>
            <person name="Elya C."/>
            <person name="Lovett B.R."/>
            <person name="Lee E."/>
            <person name="Macias A.M."/>
            <person name="Hajek A.E."/>
            <person name="De Bivort B.L."/>
            <person name="Kasson M.T."/>
            <person name="De Fine Licht H.H."/>
            <person name="Stajich J.E."/>
        </authorList>
    </citation>
    <scope>NUCLEOTIDE SEQUENCE</scope>
    <source>
        <strain evidence="1">Berkeley</strain>
    </source>
</reference>
<keyword evidence="2" id="KW-1185">Reference proteome</keyword>
<protein>
    <submittedName>
        <fullName evidence="1">Uncharacterized protein</fullName>
    </submittedName>
</protein>
<evidence type="ECO:0000313" key="1">
    <source>
        <dbReference type="EMBL" id="KAJ9051152.1"/>
    </source>
</evidence>
<accession>A0ACC2RM59</accession>
<proteinExistence type="predicted"/>
<dbReference type="EMBL" id="QTSX02007121">
    <property type="protein sequence ID" value="KAJ9051152.1"/>
    <property type="molecule type" value="Genomic_DNA"/>
</dbReference>
<dbReference type="Proteomes" id="UP001165960">
    <property type="component" value="Unassembled WGS sequence"/>
</dbReference>
<sequence length="242" mass="26290">MEYVSILLQDQVGDTCYAGIQDKGLLNSGCSMLVLSKLVGLIIIGLSLMVKLPQILLVVNSGSADGLNLSSLLIETFSINIIVAVCYLNQQGFTTYGDSIFVLVQNMTLILIVLHYLKRTEQQILFVAGAAAFNYMLFCRLSKEVVGTMILGLFPLMIMGSFPQLWQNYTKKSCGNLSSSTVIISFACAIGRVFTNKVEVDDPIANFGSGLGAVINTIMVVQVFSYADSAVKPEAETEKKQN</sequence>
<name>A0ACC2RM59_9FUNG</name>
<evidence type="ECO:0000313" key="2">
    <source>
        <dbReference type="Proteomes" id="UP001165960"/>
    </source>
</evidence>
<comment type="caution">
    <text evidence="1">The sequence shown here is derived from an EMBL/GenBank/DDBJ whole genome shotgun (WGS) entry which is preliminary data.</text>
</comment>
<organism evidence="1 2">
    <name type="scientific">Entomophthora muscae</name>
    <dbReference type="NCBI Taxonomy" id="34485"/>
    <lineage>
        <taxon>Eukaryota</taxon>
        <taxon>Fungi</taxon>
        <taxon>Fungi incertae sedis</taxon>
        <taxon>Zoopagomycota</taxon>
        <taxon>Entomophthoromycotina</taxon>
        <taxon>Entomophthoromycetes</taxon>
        <taxon>Entomophthorales</taxon>
        <taxon>Entomophthoraceae</taxon>
        <taxon>Entomophthora</taxon>
    </lineage>
</organism>
<gene>
    <name evidence="1" type="ORF">DSO57_1007304</name>
</gene>